<feature type="transmembrane region" description="Helical" evidence="1">
    <location>
        <begin position="102"/>
        <end position="127"/>
    </location>
</feature>
<accession>A0A812BHX0</accession>
<protein>
    <submittedName>
        <fullName evidence="2">Uncharacterized protein</fullName>
    </submittedName>
</protein>
<evidence type="ECO:0000313" key="3">
    <source>
        <dbReference type="Proteomes" id="UP000597762"/>
    </source>
</evidence>
<gene>
    <name evidence="2" type="ORF">SPHA_17667</name>
</gene>
<proteinExistence type="predicted"/>
<evidence type="ECO:0000256" key="1">
    <source>
        <dbReference type="SAM" id="Phobius"/>
    </source>
</evidence>
<organism evidence="2 3">
    <name type="scientific">Acanthosepion pharaonis</name>
    <name type="common">Pharaoh cuttlefish</name>
    <name type="synonym">Sepia pharaonis</name>
    <dbReference type="NCBI Taxonomy" id="158019"/>
    <lineage>
        <taxon>Eukaryota</taxon>
        <taxon>Metazoa</taxon>
        <taxon>Spiralia</taxon>
        <taxon>Lophotrochozoa</taxon>
        <taxon>Mollusca</taxon>
        <taxon>Cephalopoda</taxon>
        <taxon>Coleoidea</taxon>
        <taxon>Decapodiformes</taxon>
        <taxon>Sepiida</taxon>
        <taxon>Sepiina</taxon>
        <taxon>Sepiidae</taxon>
        <taxon>Acanthosepion</taxon>
    </lineage>
</organism>
<keyword evidence="1" id="KW-1133">Transmembrane helix</keyword>
<dbReference type="Proteomes" id="UP000597762">
    <property type="component" value="Unassembled WGS sequence"/>
</dbReference>
<feature type="transmembrane region" description="Helical" evidence="1">
    <location>
        <begin position="197"/>
        <end position="217"/>
    </location>
</feature>
<feature type="transmembrane region" description="Helical" evidence="1">
    <location>
        <begin position="57"/>
        <end position="81"/>
    </location>
</feature>
<keyword evidence="1" id="KW-0472">Membrane</keyword>
<reference evidence="2" key="1">
    <citation type="submission" date="2021-01" db="EMBL/GenBank/DDBJ databases">
        <authorList>
            <person name="Li R."/>
            <person name="Bekaert M."/>
        </authorList>
    </citation>
    <scope>NUCLEOTIDE SEQUENCE</scope>
    <source>
        <strain evidence="2">Farmed</strain>
    </source>
</reference>
<dbReference type="EMBL" id="CAHIKZ030000632">
    <property type="protein sequence ID" value="CAE1230355.1"/>
    <property type="molecule type" value="Genomic_DNA"/>
</dbReference>
<evidence type="ECO:0000313" key="2">
    <source>
        <dbReference type="EMBL" id="CAE1230355.1"/>
    </source>
</evidence>
<keyword evidence="1" id="KW-0812">Transmembrane</keyword>
<sequence>MVCFFFSSLCHANTCPNLSLFILCQLLSNQFCLPLATSLSNSVSLSHSLFAHPQTLLFPPLTLCLFLYLVLMHLFLVVSLLHRLLPSLSFNLSHSLSISYSLPSFSAVLAFFVFLTYGYSLILPLFLSLTFLLSFSPFSYSPSAPFFILSLSLDFPLSLSSPIHRLFFFSFSTLFLSDSFSHTFTLSSFNPLSLHNLSLYILLSLSMFLSIHTTLSIA</sequence>
<feature type="transmembrane region" description="Helical" evidence="1">
    <location>
        <begin position="166"/>
        <end position="185"/>
    </location>
</feature>
<name>A0A812BHX0_ACAPH</name>
<keyword evidence="3" id="KW-1185">Reference proteome</keyword>
<comment type="caution">
    <text evidence="2">The sequence shown here is derived from an EMBL/GenBank/DDBJ whole genome shotgun (WGS) entry which is preliminary data.</text>
</comment>
<dbReference type="AlphaFoldDB" id="A0A812BHX0"/>